<dbReference type="EMBL" id="MN739654">
    <property type="protein sequence ID" value="QHT18293.1"/>
    <property type="molecule type" value="Genomic_DNA"/>
</dbReference>
<evidence type="ECO:0000256" key="1">
    <source>
        <dbReference type="SAM" id="Phobius"/>
    </source>
</evidence>
<sequence>MNTSTIPSGKHIDYEIPIVSTGGGDVETYKDPNSPETLMKKLKELHVQNMTDMKYDVNVSPYVPENFENYRRDNDTILLLMVLLPLAALLPVNTEKKESLQYILVLFFAGSLVLLLRHTH</sequence>
<feature type="transmembrane region" description="Helical" evidence="1">
    <location>
        <begin position="76"/>
        <end position="93"/>
    </location>
</feature>
<proteinExistence type="predicted"/>
<dbReference type="AlphaFoldDB" id="A0A6C0DP27"/>
<protein>
    <submittedName>
        <fullName evidence="2">Uncharacterized protein</fullName>
    </submittedName>
</protein>
<feature type="transmembrane region" description="Helical" evidence="1">
    <location>
        <begin position="99"/>
        <end position="116"/>
    </location>
</feature>
<keyword evidence="1" id="KW-0472">Membrane</keyword>
<keyword evidence="1" id="KW-0812">Transmembrane</keyword>
<accession>A0A6C0DP27</accession>
<organism evidence="2">
    <name type="scientific">viral metagenome</name>
    <dbReference type="NCBI Taxonomy" id="1070528"/>
    <lineage>
        <taxon>unclassified sequences</taxon>
        <taxon>metagenomes</taxon>
        <taxon>organismal metagenomes</taxon>
    </lineage>
</organism>
<evidence type="ECO:0000313" key="2">
    <source>
        <dbReference type="EMBL" id="QHT18293.1"/>
    </source>
</evidence>
<keyword evidence="1" id="KW-1133">Transmembrane helix</keyword>
<reference evidence="2" key="1">
    <citation type="journal article" date="2020" name="Nature">
        <title>Giant virus diversity and host interactions through global metagenomics.</title>
        <authorList>
            <person name="Schulz F."/>
            <person name="Roux S."/>
            <person name="Paez-Espino D."/>
            <person name="Jungbluth S."/>
            <person name="Walsh D.A."/>
            <person name="Denef V.J."/>
            <person name="McMahon K.D."/>
            <person name="Konstantinidis K.T."/>
            <person name="Eloe-Fadrosh E.A."/>
            <person name="Kyrpides N.C."/>
            <person name="Woyke T."/>
        </authorList>
    </citation>
    <scope>NUCLEOTIDE SEQUENCE</scope>
    <source>
        <strain evidence="2">GVMAG-M-3300023174-46</strain>
    </source>
</reference>
<name>A0A6C0DP27_9ZZZZ</name>